<gene>
    <name evidence="1" type="ORF">H5410_039711</name>
</gene>
<dbReference type="Proteomes" id="UP000824120">
    <property type="component" value="Chromosome 8"/>
</dbReference>
<dbReference type="GO" id="GO:0008270">
    <property type="term" value="F:zinc ion binding"/>
    <property type="evidence" value="ECO:0007669"/>
    <property type="project" value="InterPro"/>
</dbReference>
<dbReference type="InterPro" id="IPR036875">
    <property type="entry name" value="Znf_CCHC_sf"/>
</dbReference>
<sequence>MVSKPRSDPLTLLAERTQGYKPKPKKFVPPGTICDNCGFKGHFKGDCYRLVGYPPDFQSKRKGPDGFIERRGSEGFKYDVKPNAHFTKNADDFTKAIEN</sequence>
<dbReference type="OrthoDB" id="1270753at2759"/>
<keyword evidence="2" id="KW-1185">Reference proteome</keyword>
<reference evidence="1 2" key="1">
    <citation type="submission" date="2020-09" db="EMBL/GenBank/DDBJ databases">
        <title>De no assembly of potato wild relative species, Solanum commersonii.</title>
        <authorList>
            <person name="Cho K."/>
        </authorList>
    </citation>
    <scope>NUCLEOTIDE SEQUENCE [LARGE SCALE GENOMIC DNA]</scope>
    <source>
        <strain evidence="1">LZ3.2</strain>
        <tissue evidence="1">Leaf</tissue>
    </source>
</reference>
<evidence type="ECO:0000313" key="2">
    <source>
        <dbReference type="Proteomes" id="UP000824120"/>
    </source>
</evidence>
<dbReference type="EMBL" id="JACXVP010000008">
    <property type="protein sequence ID" value="KAG5589197.1"/>
    <property type="molecule type" value="Genomic_DNA"/>
</dbReference>
<evidence type="ECO:0000313" key="1">
    <source>
        <dbReference type="EMBL" id="KAG5589197.1"/>
    </source>
</evidence>
<name>A0A9J5XMX1_SOLCO</name>
<protein>
    <recommendedName>
        <fullName evidence="3">CCHC-type domain-containing protein</fullName>
    </recommendedName>
</protein>
<organism evidence="1 2">
    <name type="scientific">Solanum commersonii</name>
    <name type="common">Commerson's wild potato</name>
    <name type="synonym">Commerson's nightshade</name>
    <dbReference type="NCBI Taxonomy" id="4109"/>
    <lineage>
        <taxon>Eukaryota</taxon>
        <taxon>Viridiplantae</taxon>
        <taxon>Streptophyta</taxon>
        <taxon>Embryophyta</taxon>
        <taxon>Tracheophyta</taxon>
        <taxon>Spermatophyta</taxon>
        <taxon>Magnoliopsida</taxon>
        <taxon>eudicotyledons</taxon>
        <taxon>Gunneridae</taxon>
        <taxon>Pentapetalae</taxon>
        <taxon>asterids</taxon>
        <taxon>lamiids</taxon>
        <taxon>Solanales</taxon>
        <taxon>Solanaceae</taxon>
        <taxon>Solanoideae</taxon>
        <taxon>Solaneae</taxon>
        <taxon>Solanum</taxon>
    </lineage>
</organism>
<dbReference type="AlphaFoldDB" id="A0A9J5XMX1"/>
<accession>A0A9J5XMX1</accession>
<dbReference type="SUPFAM" id="SSF57756">
    <property type="entry name" value="Retrovirus zinc finger-like domains"/>
    <property type="match status" value="1"/>
</dbReference>
<dbReference type="GO" id="GO:0003676">
    <property type="term" value="F:nucleic acid binding"/>
    <property type="evidence" value="ECO:0007669"/>
    <property type="project" value="InterPro"/>
</dbReference>
<evidence type="ECO:0008006" key="3">
    <source>
        <dbReference type="Google" id="ProtNLM"/>
    </source>
</evidence>
<proteinExistence type="predicted"/>
<comment type="caution">
    <text evidence="1">The sequence shown here is derived from an EMBL/GenBank/DDBJ whole genome shotgun (WGS) entry which is preliminary data.</text>
</comment>